<dbReference type="EMBL" id="SZWF01000001">
    <property type="protein sequence ID" value="KAA9395563.1"/>
    <property type="molecule type" value="Genomic_DNA"/>
</dbReference>
<dbReference type="Gene3D" id="3.40.50.150">
    <property type="entry name" value="Vaccinia Virus protein VP39"/>
    <property type="match status" value="1"/>
</dbReference>
<dbReference type="RefSeq" id="WP_158032371.1">
    <property type="nucleotide sequence ID" value="NZ_ML708610.1"/>
</dbReference>
<dbReference type="GO" id="GO:0008757">
    <property type="term" value="F:S-adenosylmethionine-dependent methyltransferase activity"/>
    <property type="evidence" value="ECO:0007669"/>
    <property type="project" value="InterPro"/>
</dbReference>
<dbReference type="SUPFAM" id="SSF53335">
    <property type="entry name" value="S-adenosyl-L-methionine-dependent methyltransferases"/>
    <property type="match status" value="1"/>
</dbReference>
<dbReference type="InterPro" id="IPR013216">
    <property type="entry name" value="Methyltransf_11"/>
</dbReference>
<proteinExistence type="predicted"/>
<comment type="caution">
    <text evidence="2">The sequence shown here is derived from an EMBL/GenBank/DDBJ whole genome shotgun (WGS) entry which is preliminary data.</text>
</comment>
<dbReference type="OrthoDB" id="21342at2"/>
<gene>
    <name evidence="2" type="ORF">FCK90_00580</name>
</gene>
<dbReference type="PANTHER" id="PTHR43591:SF24">
    <property type="entry name" value="2-METHOXY-6-POLYPRENYL-1,4-BENZOQUINOL METHYLASE, MITOCHONDRIAL"/>
    <property type="match status" value="1"/>
</dbReference>
<dbReference type="CDD" id="cd02440">
    <property type="entry name" value="AdoMet_MTases"/>
    <property type="match status" value="1"/>
</dbReference>
<reference evidence="2 3" key="1">
    <citation type="submission" date="2019-05" db="EMBL/GenBank/DDBJ databases">
        <title>Kocuria coralli sp. nov., a novel actinobacterium isolated from coral reef seawater.</title>
        <authorList>
            <person name="Li J."/>
        </authorList>
    </citation>
    <scope>NUCLEOTIDE SEQUENCE [LARGE SCALE GENOMIC DNA]</scope>
    <source>
        <strain evidence="2 3">SCSIO 13007</strain>
    </source>
</reference>
<feature type="domain" description="Methyltransferase type 11" evidence="1">
    <location>
        <begin position="62"/>
        <end position="155"/>
    </location>
</feature>
<keyword evidence="3" id="KW-1185">Reference proteome</keyword>
<evidence type="ECO:0000313" key="3">
    <source>
        <dbReference type="Proteomes" id="UP000325957"/>
    </source>
</evidence>
<accession>A0A5J5L138</accession>
<dbReference type="GO" id="GO:0032259">
    <property type="term" value="P:methylation"/>
    <property type="evidence" value="ECO:0007669"/>
    <property type="project" value="UniProtKB-KW"/>
</dbReference>
<dbReference type="AlphaFoldDB" id="A0A5J5L138"/>
<dbReference type="PANTHER" id="PTHR43591">
    <property type="entry name" value="METHYLTRANSFERASE"/>
    <property type="match status" value="1"/>
</dbReference>
<evidence type="ECO:0000259" key="1">
    <source>
        <dbReference type="Pfam" id="PF08241"/>
    </source>
</evidence>
<dbReference type="InterPro" id="IPR029063">
    <property type="entry name" value="SAM-dependent_MTases_sf"/>
</dbReference>
<protein>
    <submittedName>
        <fullName evidence="2">Methyltransferase domain-containing protein</fullName>
    </submittedName>
</protein>
<organism evidence="2 3">
    <name type="scientific">Kocuria coralli</name>
    <dbReference type="NCBI Taxonomy" id="1461025"/>
    <lineage>
        <taxon>Bacteria</taxon>
        <taxon>Bacillati</taxon>
        <taxon>Actinomycetota</taxon>
        <taxon>Actinomycetes</taxon>
        <taxon>Micrococcales</taxon>
        <taxon>Micrococcaceae</taxon>
        <taxon>Kocuria</taxon>
    </lineage>
</organism>
<dbReference type="Proteomes" id="UP000325957">
    <property type="component" value="Unassembled WGS sequence"/>
</dbReference>
<dbReference type="Pfam" id="PF08241">
    <property type="entry name" value="Methyltransf_11"/>
    <property type="match status" value="1"/>
</dbReference>
<sequence>MRRGRTAQTTPDEGQLRINDYWSRWAGQYEAHQADRRRAEGEDEIWGKVWGPALPDPPARVLDVGTGTGAAAFRVAALGHQVLGIDLAEGMLEQARRKAGTHGNPRFAKGDAAEPPFGDGMFDALTARYVLWTLRDPQIALEHWLRVLRRGGVLVAVDSLWFPTGLDGHGADGRLSAREADFRRAYRGQREALPLAEAASISAFAERIEAAGFADVTVEELPGLLEQDLRYGVAPGHRAQMQYLIRAVRPLS</sequence>
<keyword evidence="2" id="KW-0489">Methyltransferase</keyword>
<name>A0A5J5L138_9MICC</name>
<keyword evidence="2" id="KW-0808">Transferase</keyword>
<evidence type="ECO:0000313" key="2">
    <source>
        <dbReference type="EMBL" id="KAA9395563.1"/>
    </source>
</evidence>